<comment type="caution">
    <text evidence="1">The sequence shown here is derived from an EMBL/GenBank/DDBJ whole genome shotgun (WGS) entry which is preliminary data.</text>
</comment>
<organism evidence="1 2">
    <name type="scientific">Bizionia myxarmorum</name>
    <dbReference type="NCBI Taxonomy" id="291186"/>
    <lineage>
        <taxon>Bacteria</taxon>
        <taxon>Pseudomonadati</taxon>
        <taxon>Bacteroidota</taxon>
        <taxon>Flavobacteriia</taxon>
        <taxon>Flavobacteriales</taxon>
        <taxon>Flavobacteriaceae</taxon>
        <taxon>Bizionia</taxon>
    </lineage>
</organism>
<dbReference type="RefSeq" id="WP_148402492.1">
    <property type="nucleotide sequence ID" value="NZ_VSKK01000001.1"/>
</dbReference>
<reference evidence="1 2" key="1">
    <citation type="submission" date="2019-08" db="EMBL/GenBank/DDBJ databases">
        <title>Genomes of Antarctic Bizionia species.</title>
        <authorList>
            <person name="Bowman J.P."/>
        </authorList>
    </citation>
    <scope>NUCLEOTIDE SEQUENCE [LARGE SCALE GENOMIC DNA]</scope>
    <source>
        <strain evidence="1 2">ADA-4</strain>
    </source>
</reference>
<dbReference type="PANTHER" id="PTHR21485:SF6">
    <property type="entry name" value="N-ACYLNEURAMINATE CYTIDYLYLTRANSFERASE-RELATED"/>
    <property type="match status" value="1"/>
</dbReference>
<proteinExistence type="predicted"/>
<dbReference type="SUPFAM" id="SSF53448">
    <property type="entry name" value="Nucleotide-diphospho-sugar transferases"/>
    <property type="match status" value="1"/>
</dbReference>
<sequence length="236" mass="27076">MANLAIIPARGGSKRIPRKNIKSFLGKPIIAYSIEAALNSNLFDEVMVSTDDEEIAEIAIKYGAKVPFLRSEKNADDYASTVDVIIEVVETYKNNDKLFDYVCCIYPTAPFVTVQKLNKSLELIKSKLLDTVFPVIQYSFPVQRAMRAFEKDFIRMIQPEYMGARSQDLEPTYHDAGQFYWLKTEKIVLQRKLWTDCTGYIEINELEAQDIDTETDWKIAELKYKMMADAGEKNPI</sequence>
<dbReference type="AlphaFoldDB" id="A0A5D0RD71"/>
<dbReference type="Pfam" id="PF02348">
    <property type="entry name" value="CTP_transf_3"/>
    <property type="match status" value="1"/>
</dbReference>
<dbReference type="OrthoDB" id="9805604at2"/>
<protein>
    <submittedName>
        <fullName evidence="1">Pseudaminic acid cytidylyltransferase</fullName>
        <ecNumber evidence="1">2.7.7.81</ecNumber>
    </submittedName>
</protein>
<dbReference type="GO" id="GO:0008781">
    <property type="term" value="F:N-acylneuraminate cytidylyltransferase activity"/>
    <property type="evidence" value="ECO:0007669"/>
    <property type="project" value="TreeGrafter"/>
</dbReference>
<accession>A0A5D0RD71</accession>
<dbReference type="NCBIfam" id="TIGR03584">
    <property type="entry name" value="PseF"/>
    <property type="match status" value="1"/>
</dbReference>
<keyword evidence="1" id="KW-0808">Transferase</keyword>
<name>A0A5D0RD71_9FLAO</name>
<dbReference type="InterPro" id="IPR003329">
    <property type="entry name" value="Cytidylyl_trans"/>
</dbReference>
<dbReference type="InterPro" id="IPR020039">
    <property type="entry name" value="PseF"/>
</dbReference>
<dbReference type="EMBL" id="VSKK01000001">
    <property type="protein sequence ID" value="TYB78755.1"/>
    <property type="molecule type" value="Genomic_DNA"/>
</dbReference>
<evidence type="ECO:0000313" key="2">
    <source>
        <dbReference type="Proteomes" id="UP000323720"/>
    </source>
</evidence>
<dbReference type="EC" id="2.7.7.81" evidence="1"/>
<dbReference type="Gene3D" id="3.90.550.10">
    <property type="entry name" value="Spore Coat Polysaccharide Biosynthesis Protein SpsA, Chain A"/>
    <property type="match status" value="1"/>
</dbReference>
<evidence type="ECO:0000313" key="1">
    <source>
        <dbReference type="EMBL" id="TYB78755.1"/>
    </source>
</evidence>
<keyword evidence="2" id="KW-1185">Reference proteome</keyword>
<gene>
    <name evidence="1" type="primary">pseF</name>
    <name evidence="1" type="ORF">ES674_02970</name>
</gene>
<dbReference type="Proteomes" id="UP000323720">
    <property type="component" value="Unassembled WGS sequence"/>
</dbReference>
<dbReference type="InterPro" id="IPR029044">
    <property type="entry name" value="Nucleotide-diphossugar_trans"/>
</dbReference>
<dbReference type="PANTHER" id="PTHR21485">
    <property type="entry name" value="HAD SUPERFAMILY MEMBERS CMAS AND KDSC"/>
    <property type="match status" value="1"/>
</dbReference>
<dbReference type="CDD" id="cd02513">
    <property type="entry name" value="CMP-NeuAc_Synthase"/>
    <property type="match status" value="1"/>
</dbReference>
<keyword evidence="1" id="KW-0548">Nucleotidyltransferase</keyword>
<dbReference type="InterPro" id="IPR050793">
    <property type="entry name" value="CMP-NeuNAc_synthase"/>
</dbReference>